<dbReference type="EMBL" id="CZBY01000023">
    <property type="protein sequence ID" value="CUQ91233.1"/>
    <property type="molecule type" value="Genomic_DNA"/>
</dbReference>
<organism evidence="2 3">
    <name type="scientific">[Eubacterium] siraeum</name>
    <dbReference type="NCBI Taxonomy" id="39492"/>
    <lineage>
        <taxon>Bacteria</taxon>
        <taxon>Bacillati</taxon>
        <taxon>Bacillota</taxon>
        <taxon>Clostridia</taxon>
        <taxon>Eubacteriales</taxon>
        <taxon>Oscillospiraceae</taxon>
        <taxon>Oscillospiraceae incertae sedis</taxon>
    </lineage>
</organism>
<dbReference type="InterPro" id="IPR010718">
    <property type="entry name" value="DUF1294"/>
</dbReference>
<accession>A0A174ZV27</accession>
<protein>
    <submittedName>
        <fullName evidence="2">Protein of uncharacterized function (DUF1294)</fullName>
    </submittedName>
</protein>
<dbReference type="OrthoDB" id="1698854at2"/>
<keyword evidence="1" id="KW-1133">Transmembrane helix</keyword>
<feature type="transmembrane region" description="Helical" evidence="1">
    <location>
        <begin position="73"/>
        <end position="95"/>
    </location>
</feature>
<sequence length="97" mass="11358">MDIKDLPYILTAAYLIIISIIGFILPPVDKSKARKNKWRIRERTLFIVSALGGSVAMYISMRIFHHKTKHKRFMIGIPVIIILQFGAVFAIWYFFMR</sequence>
<dbReference type="AlphaFoldDB" id="A0A174ZV27"/>
<name>A0A174ZV27_9FIRM</name>
<gene>
    <name evidence="2" type="ORF">ERS852540_02291</name>
</gene>
<proteinExistence type="predicted"/>
<evidence type="ECO:0000256" key="1">
    <source>
        <dbReference type="SAM" id="Phobius"/>
    </source>
</evidence>
<feature type="transmembrane region" description="Helical" evidence="1">
    <location>
        <begin position="45"/>
        <end position="61"/>
    </location>
</feature>
<keyword evidence="1" id="KW-0472">Membrane</keyword>
<dbReference type="Proteomes" id="UP000095662">
    <property type="component" value="Unassembled WGS sequence"/>
</dbReference>
<dbReference type="STRING" id="39492.ERS852540_02291"/>
<evidence type="ECO:0000313" key="2">
    <source>
        <dbReference type="EMBL" id="CUQ91233.1"/>
    </source>
</evidence>
<feature type="transmembrane region" description="Helical" evidence="1">
    <location>
        <begin position="6"/>
        <end position="25"/>
    </location>
</feature>
<reference evidence="2 3" key="1">
    <citation type="submission" date="2015-09" db="EMBL/GenBank/DDBJ databases">
        <authorList>
            <consortium name="Pathogen Informatics"/>
        </authorList>
    </citation>
    <scope>NUCLEOTIDE SEQUENCE [LARGE SCALE GENOMIC DNA]</scope>
    <source>
        <strain evidence="2 3">2789STDY5834928</strain>
    </source>
</reference>
<evidence type="ECO:0000313" key="3">
    <source>
        <dbReference type="Proteomes" id="UP000095662"/>
    </source>
</evidence>
<keyword evidence="1" id="KW-0812">Transmembrane</keyword>
<dbReference type="Pfam" id="PF06961">
    <property type="entry name" value="DUF1294"/>
    <property type="match status" value="1"/>
</dbReference>